<evidence type="ECO:0000313" key="2">
    <source>
        <dbReference type="Proteomes" id="UP000037982"/>
    </source>
</evidence>
<comment type="caution">
    <text evidence="1">The sequence shown here is derived from an EMBL/GenBank/DDBJ whole genome shotgun (WGS) entry which is preliminary data.</text>
</comment>
<accession>A0A0N1JZP9</accession>
<organism evidence="1 2">
    <name type="scientific">Streptomyces chattanoogensis</name>
    <dbReference type="NCBI Taxonomy" id="66876"/>
    <lineage>
        <taxon>Bacteria</taxon>
        <taxon>Bacillati</taxon>
        <taxon>Actinomycetota</taxon>
        <taxon>Actinomycetes</taxon>
        <taxon>Kitasatosporales</taxon>
        <taxon>Streptomycetaceae</taxon>
        <taxon>Streptomyces</taxon>
    </lineage>
</organism>
<name>A0A0N1JZP9_9ACTN</name>
<evidence type="ECO:0000313" key="1">
    <source>
        <dbReference type="EMBL" id="KPC66217.1"/>
    </source>
</evidence>
<sequence length="72" mass="7840">MTTKGRAVRQVAAGAYGDLQLDLPRDCPECAVLREQLSEVLQAQDNPASGEVFAIMGTRKEYGCPEDTRSPQ</sequence>
<protein>
    <submittedName>
        <fullName evidence="1">Uncharacterized protein</fullName>
    </submittedName>
</protein>
<gene>
    <name evidence="1" type="ORF">ADL29_04495</name>
</gene>
<dbReference type="Proteomes" id="UP000037982">
    <property type="component" value="Unassembled WGS sequence"/>
</dbReference>
<dbReference type="PATRIC" id="fig|66876.3.peg.994"/>
<reference evidence="2" key="1">
    <citation type="submission" date="2015-07" db="EMBL/GenBank/DDBJ databases">
        <authorList>
            <person name="Ju K.-S."/>
            <person name="Doroghazi J.R."/>
            <person name="Metcalf W.W."/>
        </authorList>
    </citation>
    <scope>NUCLEOTIDE SEQUENCE [LARGE SCALE GENOMIC DNA]</scope>
    <source>
        <strain evidence="2">NRRL ISP-5002</strain>
    </source>
</reference>
<dbReference type="EMBL" id="LGKG01000013">
    <property type="protein sequence ID" value="KPC66217.1"/>
    <property type="molecule type" value="Genomic_DNA"/>
</dbReference>
<proteinExistence type="predicted"/>
<dbReference type="AlphaFoldDB" id="A0A0N1JZP9"/>
<keyword evidence="2" id="KW-1185">Reference proteome</keyword>